<dbReference type="GO" id="GO:0046872">
    <property type="term" value="F:metal ion binding"/>
    <property type="evidence" value="ECO:0007669"/>
    <property type="project" value="UniProtKB-KW"/>
</dbReference>
<dbReference type="GO" id="GO:0016788">
    <property type="term" value="F:hydrolase activity, acting on ester bonds"/>
    <property type="evidence" value="ECO:0007669"/>
    <property type="project" value="InterPro"/>
</dbReference>
<name>B3EQU7_CHLPB</name>
<accession>B3EQU7</accession>
<sequence>MIELSHEELVRRVKHIRLVLSDNDGVLTDNGVYYSERGEVMKRYSIRDGMGVERLEAAGIATGVMTGEISANLRARSEKLKIRYLYLGVKDKRARLHDVLSENRLELHEVAYIGDDINDVSIMEEIARKGITACPGDAMDFVRPLVHYICKAEGGRGAFREFAEWILRMRNS</sequence>
<dbReference type="HOGENOM" id="CLU_106694_1_0_10"/>
<dbReference type="PIRSF" id="PIRSF006118">
    <property type="entry name" value="KDO8-P_Ptase"/>
    <property type="match status" value="1"/>
</dbReference>
<organism evidence="8">
    <name type="scientific">Chlorobium phaeobacteroides (strain BS1)</name>
    <dbReference type="NCBI Taxonomy" id="331678"/>
    <lineage>
        <taxon>Bacteria</taxon>
        <taxon>Pseudomonadati</taxon>
        <taxon>Chlorobiota</taxon>
        <taxon>Chlorobiia</taxon>
        <taxon>Chlorobiales</taxon>
        <taxon>Chlorobiaceae</taxon>
        <taxon>Chlorobium/Pelodictyon group</taxon>
        <taxon>Chlorobium</taxon>
    </lineage>
</organism>
<dbReference type="GO" id="GO:0008781">
    <property type="term" value="F:N-acylneuraminate cytidylyltransferase activity"/>
    <property type="evidence" value="ECO:0007669"/>
    <property type="project" value="TreeGrafter"/>
</dbReference>
<dbReference type="SFLD" id="SFLDG01136">
    <property type="entry name" value="C1.6:_Phosphoserine_Phosphatas"/>
    <property type="match status" value="1"/>
</dbReference>
<dbReference type="SFLD" id="SFLDG01138">
    <property type="entry name" value="C1.6.2:_Deoxy-d-mannose-octulo"/>
    <property type="match status" value="1"/>
</dbReference>
<evidence type="ECO:0000313" key="8">
    <source>
        <dbReference type="EMBL" id="ACE04128.1"/>
    </source>
</evidence>
<feature type="binding site" evidence="7">
    <location>
        <position position="115"/>
    </location>
    <ligand>
        <name>Mg(2+)</name>
        <dbReference type="ChEBI" id="CHEBI:18420"/>
    </ligand>
</feature>
<evidence type="ECO:0000256" key="3">
    <source>
        <dbReference type="ARBA" id="ARBA00011881"/>
    </source>
</evidence>
<gene>
    <name evidence="8" type="ordered locus">Cphamn1_1194</name>
</gene>
<dbReference type="PANTHER" id="PTHR21485:SF3">
    <property type="entry name" value="N-ACYLNEURAMINATE CYTIDYLYLTRANSFERASE"/>
    <property type="match status" value="1"/>
</dbReference>
<dbReference type="EMBL" id="CP001101">
    <property type="protein sequence ID" value="ACE04128.1"/>
    <property type="molecule type" value="Genomic_DNA"/>
</dbReference>
<dbReference type="InterPro" id="IPR010023">
    <property type="entry name" value="KdsC_fam"/>
</dbReference>
<keyword evidence="5" id="KW-0378">Hydrolase</keyword>
<dbReference type="NCBIfam" id="TIGR01670">
    <property type="entry name" value="KdsC-phosphatas"/>
    <property type="match status" value="1"/>
</dbReference>
<keyword evidence="4 7" id="KW-0479">Metal-binding</keyword>
<dbReference type="SFLD" id="SFLDS00003">
    <property type="entry name" value="Haloacid_Dehalogenase"/>
    <property type="match status" value="1"/>
</dbReference>
<dbReference type="Gene3D" id="3.40.50.1000">
    <property type="entry name" value="HAD superfamily/HAD-like"/>
    <property type="match status" value="1"/>
</dbReference>
<feature type="binding site" evidence="7">
    <location>
        <position position="22"/>
    </location>
    <ligand>
        <name>Mg(2+)</name>
        <dbReference type="ChEBI" id="CHEBI:18420"/>
    </ligand>
</feature>
<dbReference type="STRING" id="331678.Cphamn1_1194"/>
<evidence type="ECO:0000256" key="1">
    <source>
        <dbReference type="ARBA" id="ARBA00001946"/>
    </source>
</evidence>
<comment type="cofactor">
    <cofactor evidence="1 7">
        <name>Mg(2+)</name>
        <dbReference type="ChEBI" id="CHEBI:18420"/>
    </cofactor>
</comment>
<dbReference type="KEGG" id="cpb:Cphamn1_1194"/>
<evidence type="ECO:0000256" key="7">
    <source>
        <dbReference type="PIRSR" id="PIRSR006118-2"/>
    </source>
</evidence>
<evidence type="ECO:0000256" key="2">
    <source>
        <dbReference type="ARBA" id="ARBA00005893"/>
    </source>
</evidence>
<dbReference type="eggNOG" id="COG1778">
    <property type="taxonomic scope" value="Bacteria"/>
</dbReference>
<evidence type="ECO:0000256" key="5">
    <source>
        <dbReference type="ARBA" id="ARBA00022801"/>
    </source>
</evidence>
<dbReference type="InterPro" id="IPR036412">
    <property type="entry name" value="HAD-like_sf"/>
</dbReference>
<evidence type="ECO:0000256" key="4">
    <source>
        <dbReference type="ARBA" id="ARBA00022723"/>
    </source>
</evidence>
<evidence type="ECO:0000256" key="6">
    <source>
        <dbReference type="ARBA" id="ARBA00022842"/>
    </source>
</evidence>
<keyword evidence="6 7" id="KW-0460">Magnesium</keyword>
<proteinExistence type="inferred from homology"/>
<dbReference type="OrthoDB" id="9805604at2"/>
<protein>
    <submittedName>
        <fullName evidence="8">3-deoxy-D-manno-octulosonate 8-phosphate phosphatase, YrbI family</fullName>
    </submittedName>
</protein>
<reference evidence="8" key="1">
    <citation type="submission" date="2008-06" db="EMBL/GenBank/DDBJ databases">
        <title>Complete sequence of Chlorobium phaeobacteroides BS1.</title>
        <authorList>
            <consortium name="US DOE Joint Genome Institute"/>
            <person name="Lucas S."/>
            <person name="Copeland A."/>
            <person name="Lapidus A."/>
            <person name="Glavina del Rio T."/>
            <person name="Dalin E."/>
            <person name="Tice H."/>
            <person name="Bruce D."/>
            <person name="Goodwin L."/>
            <person name="Pitluck S."/>
            <person name="Schmutz J."/>
            <person name="Larimer F."/>
            <person name="Land M."/>
            <person name="Hauser L."/>
            <person name="Kyrpides N."/>
            <person name="Ovchinnikova G."/>
            <person name="Li T."/>
            <person name="Liu Z."/>
            <person name="Zhao F."/>
            <person name="Overmann J."/>
            <person name="Bryant D.A."/>
            <person name="Richardson P."/>
        </authorList>
    </citation>
    <scope>NUCLEOTIDE SEQUENCE [LARGE SCALE GENOMIC DNA]</scope>
    <source>
        <strain evidence="8">BS1</strain>
    </source>
</reference>
<dbReference type="PANTHER" id="PTHR21485">
    <property type="entry name" value="HAD SUPERFAMILY MEMBERS CMAS AND KDSC"/>
    <property type="match status" value="1"/>
</dbReference>
<dbReference type="InterPro" id="IPR050793">
    <property type="entry name" value="CMP-NeuNAc_synthase"/>
</dbReference>
<dbReference type="InterPro" id="IPR023214">
    <property type="entry name" value="HAD_sf"/>
</dbReference>
<feature type="binding site" evidence="7">
    <location>
        <position position="24"/>
    </location>
    <ligand>
        <name>substrate</name>
    </ligand>
</feature>
<dbReference type="CDD" id="cd01630">
    <property type="entry name" value="HAD_KDO-like"/>
    <property type="match status" value="1"/>
</dbReference>
<comment type="similarity">
    <text evidence="2">Belongs to the KdsC family.</text>
</comment>
<dbReference type="AlphaFoldDB" id="B3EQU7"/>
<comment type="subunit">
    <text evidence="3">Homotetramer.</text>
</comment>
<dbReference type="SUPFAM" id="SSF56784">
    <property type="entry name" value="HAD-like"/>
    <property type="match status" value="1"/>
</dbReference>